<feature type="chain" id="PRO_5044794496" evidence="2">
    <location>
        <begin position="22"/>
        <end position="111"/>
    </location>
</feature>
<evidence type="ECO:0000313" key="4">
    <source>
        <dbReference type="Proteomes" id="UP001626550"/>
    </source>
</evidence>
<feature type="signal peptide" evidence="2">
    <location>
        <begin position="1"/>
        <end position="21"/>
    </location>
</feature>
<dbReference type="AlphaFoldDB" id="A0ABD2PXR8"/>
<evidence type="ECO:0000256" key="1">
    <source>
        <dbReference type="SAM" id="MobiDB-lite"/>
    </source>
</evidence>
<feature type="region of interest" description="Disordered" evidence="1">
    <location>
        <begin position="82"/>
        <end position="111"/>
    </location>
</feature>
<evidence type="ECO:0000313" key="3">
    <source>
        <dbReference type="EMBL" id="KAL3311722.1"/>
    </source>
</evidence>
<name>A0ABD2PXR8_9PLAT</name>
<proteinExistence type="predicted"/>
<keyword evidence="4" id="KW-1185">Reference proteome</keyword>
<reference evidence="3 4" key="1">
    <citation type="submission" date="2024-11" db="EMBL/GenBank/DDBJ databases">
        <title>Adaptive evolution of stress response genes in parasites aligns with host niche diversity.</title>
        <authorList>
            <person name="Hahn C."/>
            <person name="Resl P."/>
        </authorList>
    </citation>
    <scope>NUCLEOTIDE SEQUENCE [LARGE SCALE GENOMIC DNA]</scope>
    <source>
        <strain evidence="3">EGGRZ-B1_66</strain>
        <tissue evidence="3">Body</tissue>
    </source>
</reference>
<dbReference type="EMBL" id="JBJKFK010002051">
    <property type="protein sequence ID" value="KAL3311722.1"/>
    <property type="molecule type" value="Genomic_DNA"/>
</dbReference>
<accession>A0ABD2PXR8</accession>
<keyword evidence="2" id="KW-0732">Signal</keyword>
<evidence type="ECO:0000256" key="2">
    <source>
        <dbReference type="SAM" id="SignalP"/>
    </source>
</evidence>
<comment type="caution">
    <text evidence="3">The sequence shown here is derived from an EMBL/GenBank/DDBJ whole genome shotgun (WGS) entry which is preliminary data.</text>
</comment>
<organism evidence="3 4">
    <name type="scientific">Cichlidogyrus casuarinus</name>
    <dbReference type="NCBI Taxonomy" id="1844966"/>
    <lineage>
        <taxon>Eukaryota</taxon>
        <taxon>Metazoa</taxon>
        <taxon>Spiralia</taxon>
        <taxon>Lophotrochozoa</taxon>
        <taxon>Platyhelminthes</taxon>
        <taxon>Monogenea</taxon>
        <taxon>Monopisthocotylea</taxon>
        <taxon>Dactylogyridea</taxon>
        <taxon>Ancyrocephalidae</taxon>
        <taxon>Cichlidogyrus</taxon>
    </lineage>
</organism>
<gene>
    <name evidence="3" type="ORF">Ciccas_009693</name>
</gene>
<sequence length="111" mass="13118">MFLKARLFYFLFVVFIGVTLQNEDEETFIKLEKRQHSAPMTDKEHEKQFDQCFQTCMTLGTDSDYYGDAYGDYYYDYPLDGDQSKGSKKSSSTSGKLPVNRRDFFSKFRYN</sequence>
<dbReference type="Proteomes" id="UP001626550">
    <property type="component" value="Unassembled WGS sequence"/>
</dbReference>
<feature type="compositionally biased region" description="Basic and acidic residues" evidence="1">
    <location>
        <begin position="100"/>
        <end position="111"/>
    </location>
</feature>
<protein>
    <submittedName>
        <fullName evidence="3">Uncharacterized protein</fullName>
    </submittedName>
</protein>